<name>A0A8H7RU24_9FUNG</name>
<comment type="caution">
    <text evidence="3">The sequence shown here is derived from an EMBL/GenBank/DDBJ whole genome shotgun (WGS) entry which is preliminary data.</text>
</comment>
<keyword evidence="4" id="KW-1185">Reference proteome</keyword>
<evidence type="ECO:0000313" key="3">
    <source>
        <dbReference type="EMBL" id="KAG2216633.1"/>
    </source>
</evidence>
<dbReference type="EMBL" id="JAEPRB010000379">
    <property type="protein sequence ID" value="KAG2216633.1"/>
    <property type="molecule type" value="Genomic_DNA"/>
</dbReference>
<gene>
    <name evidence="3" type="ORF">INT45_007208</name>
</gene>
<reference evidence="3 4" key="1">
    <citation type="submission" date="2020-12" db="EMBL/GenBank/DDBJ databases">
        <title>Metabolic potential, ecology and presence of endohyphal bacteria is reflected in genomic diversity of Mucoromycotina.</title>
        <authorList>
            <person name="Muszewska A."/>
            <person name="Okrasinska A."/>
            <person name="Steczkiewicz K."/>
            <person name="Drgas O."/>
            <person name="Orlowska M."/>
            <person name="Perlinska-Lenart U."/>
            <person name="Aleksandrzak-Piekarczyk T."/>
            <person name="Szatraj K."/>
            <person name="Zielenkiewicz U."/>
            <person name="Pilsyk S."/>
            <person name="Malc E."/>
            <person name="Mieczkowski P."/>
            <person name="Kruszewska J.S."/>
            <person name="Biernat P."/>
            <person name="Pawlowska J."/>
        </authorList>
    </citation>
    <scope>NUCLEOTIDE SEQUENCE [LARGE SCALE GENOMIC DNA]</scope>
    <source>
        <strain evidence="3 4">CBS 142.35</strain>
    </source>
</reference>
<keyword evidence="2" id="KW-0472">Membrane</keyword>
<proteinExistence type="predicted"/>
<keyword evidence="1" id="KW-0175">Coiled coil</keyword>
<keyword evidence="2" id="KW-1133">Transmembrane helix</keyword>
<feature type="coiled-coil region" evidence="1">
    <location>
        <begin position="36"/>
        <end position="108"/>
    </location>
</feature>
<feature type="transmembrane region" description="Helical" evidence="2">
    <location>
        <begin position="128"/>
        <end position="151"/>
    </location>
</feature>
<protein>
    <submittedName>
        <fullName evidence="3">Uncharacterized protein</fullName>
    </submittedName>
</protein>
<evidence type="ECO:0000256" key="1">
    <source>
        <dbReference type="SAM" id="Coils"/>
    </source>
</evidence>
<keyword evidence="2" id="KW-0812">Transmembrane</keyword>
<accession>A0A8H7RU24</accession>
<organism evidence="3 4">
    <name type="scientific">Circinella minor</name>
    <dbReference type="NCBI Taxonomy" id="1195481"/>
    <lineage>
        <taxon>Eukaryota</taxon>
        <taxon>Fungi</taxon>
        <taxon>Fungi incertae sedis</taxon>
        <taxon>Mucoromycota</taxon>
        <taxon>Mucoromycotina</taxon>
        <taxon>Mucoromycetes</taxon>
        <taxon>Mucorales</taxon>
        <taxon>Lichtheimiaceae</taxon>
        <taxon>Circinella</taxon>
    </lineage>
</organism>
<evidence type="ECO:0000256" key="2">
    <source>
        <dbReference type="SAM" id="Phobius"/>
    </source>
</evidence>
<dbReference type="Proteomes" id="UP000646827">
    <property type="component" value="Unassembled WGS sequence"/>
</dbReference>
<evidence type="ECO:0000313" key="4">
    <source>
        <dbReference type="Proteomes" id="UP000646827"/>
    </source>
</evidence>
<sequence>MRKLWSTISEQLGSIITGASAVSAAVYATERNISENKKNQTNINEEINKLRKLIEEQRHESKEKDKKIEEILNNLDQYQKMANEAFKNKNLESQTELENNTLDSLNIKKASLFDLESLHTNESVNYPFYASFSTGFMLFSFATLSALMGLITNYYTKLYGDQYINKAPKWLLPIINNYFKLVKISPSAAPSGSTSVTFGFINWKPELKNNKDKVTIEIYDQSNHLVSNFPSKRLASKELGLGLTTINLYLNKNFMVYFDSTELPTITDVDLFNLPKNKLVALLLDKVKVFGIYNNAPEAAKLLDNKK</sequence>
<dbReference type="AlphaFoldDB" id="A0A8H7RU24"/>